<dbReference type="Proteomes" id="UP000177097">
    <property type="component" value="Unassembled WGS sequence"/>
</dbReference>
<organism evidence="3 4">
    <name type="scientific">Candidatus Uhrbacteria bacterium RIFCSPHIGHO2_02_FULL_53_13</name>
    <dbReference type="NCBI Taxonomy" id="1802389"/>
    <lineage>
        <taxon>Bacteria</taxon>
        <taxon>Candidatus Uhriibacteriota</taxon>
    </lineage>
</organism>
<reference evidence="3 4" key="1">
    <citation type="journal article" date="2016" name="Nat. Commun.">
        <title>Thousands of microbial genomes shed light on interconnected biogeochemical processes in an aquifer system.</title>
        <authorList>
            <person name="Anantharaman K."/>
            <person name="Brown C.T."/>
            <person name="Hug L.A."/>
            <person name="Sharon I."/>
            <person name="Castelle C.J."/>
            <person name="Probst A.J."/>
            <person name="Thomas B.C."/>
            <person name="Singh A."/>
            <person name="Wilkins M.J."/>
            <person name="Karaoz U."/>
            <person name="Brodie E.L."/>
            <person name="Williams K.H."/>
            <person name="Hubbard S.S."/>
            <person name="Banfield J.F."/>
        </authorList>
    </citation>
    <scope>NUCLEOTIDE SEQUENCE [LARGE SCALE GENOMIC DNA]</scope>
</reference>
<sequence>MDKIVRQEWDDKSERRLFSVVDVITVLTRSKNPAVYWRVLKNRLEKEGGNETVTKCNGLKMLAADGKMRITDVADVETLLRIIQSIPSPNAEPVKQWLAKVGYERLEEIKDPEKAIQRGIDTYTKKGYSDEWIGYRLRSVDTRKGLTHEWSQRGIMGIEYAVLTNEIYKGWSGMTAQEYQNLKGLTDENLRDHMNSMELILTMLAEATTREVTKSTDAHGFVENKSAAQLGSSIASSTKKQIEETTHKPIITPDNYLPDSNERIKLE</sequence>
<dbReference type="AlphaFoldDB" id="A0A1F7U190"/>
<feature type="domain" description="Bro-N" evidence="2">
    <location>
        <begin position="3"/>
        <end position="104"/>
    </location>
</feature>
<evidence type="ECO:0000313" key="4">
    <source>
        <dbReference type="Proteomes" id="UP000177097"/>
    </source>
</evidence>
<evidence type="ECO:0000259" key="2">
    <source>
        <dbReference type="SMART" id="SM01040"/>
    </source>
</evidence>
<dbReference type="InterPro" id="IPR003497">
    <property type="entry name" value="BRO_N_domain"/>
</dbReference>
<proteinExistence type="predicted"/>
<feature type="region of interest" description="Disordered" evidence="1">
    <location>
        <begin position="232"/>
        <end position="267"/>
    </location>
</feature>
<dbReference type="STRING" id="1802389.A3C17_04625"/>
<gene>
    <name evidence="3" type="ORF">A3C17_04625</name>
</gene>
<evidence type="ECO:0000313" key="3">
    <source>
        <dbReference type="EMBL" id="OGL72043.1"/>
    </source>
</evidence>
<protein>
    <recommendedName>
        <fullName evidence="2">Bro-N domain-containing protein</fullName>
    </recommendedName>
</protein>
<name>A0A1F7U190_9BACT</name>
<evidence type="ECO:0000256" key="1">
    <source>
        <dbReference type="SAM" id="MobiDB-lite"/>
    </source>
</evidence>
<comment type="caution">
    <text evidence="3">The sequence shown here is derived from an EMBL/GenBank/DDBJ whole genome shotgun (WGS) entry which is preliminary data.</text>
</comment>
<dbReference type="EMBL" id="MGDX01000002">
    <property type="protein sequence ID" value="OGL72043.1"/>
    <property type="molecule type" value="Genomic_DNA"/>
</dbReference>
<accession>A0A1F7U190</accession>
<dbReference type="SMART" id="SM01040">
    <property type="entry name" value="Bro-N"/>
    <property type="match status" value="1"/>
</dbReference>